<evidence type="ECO:0000313" key="3">
    <source>
        <dbReference type="Proteomes" id="UP001165060"/>
    </source>
</evidence>
<accession>A0ABQ6N9P9</accession>
<dbReference type="SUPFAM" id="SSF50969">
    <property type="entry name" value="YVTN repeat-like/Quinoprotein amine dehydrogenase"/>
    <property type="match status" value="1"/>
</dbReference>
<sequence length="271" mass="27743">MSAPLTAVCSTPRHPSLLALLPSPSHKLQLYPPPASLPLPSAVAPSSTLRAPPSLVPLSHPPSLLAASPDSLAVGYQGLPTVLLWNLARGVQAPVALPAPPLALACSGAALYSLARGEAVLEERPLSTLLLSRQIRFGGRVAEGRGVALSAAVDGSSVAVAGRKDRVKVLDLKDGSKRSADAPTKPAASPKRSANELQQSVRGAGDRGSTAPAQELKRRRAEADAAEEGDDGPTVADLSHGFAPRPGGGPGRGWIPAAFLSLAQNLRDSLP</sequence>
<feature type="region of interest" description="Disordered" evidence="1">
    <location>
        <begin position="172"/>
        <end position="255"/>
    </location>
</feature>
<reference evidence="2 3" key="1">
    <citation type="journal article" date="2023" name="Commun. Biol.">
        <title>Genome analysis of Parmales, the sister group of diatoms, reveals the evolutionary specialization of diatoms from phago-mixotrophs to photoautotrophs.</title>
        <authorList>
            <person name="Ban H."/>
            <person name="Sato S."/>
            <person name="Yoshikawa S."/>
            <person name="Yamada K."/>
            <person name="Nakamura Y."/>
            <person name="Ichinomiya M."/>
            <person name="Sato N."/>
            <person name="Blanc-Mathieu R."/>
            <person name="Endo H."/>
            <person name="Kuwata A."/>
            <person name="Ogata H."/>
        </authorList>
    </citation>
    <scope>NUCLEOTIDE SEQUENCE [LARGE SCALE GENOMIC DNA]</scope>
</reference>
<dbReference type="EMBL" id="BRYB01006212">
    <property type="protein sequence ID" value="GMI52143.1"/>
    <property type="molecule type" value="Genomic_DNA"/>
</dbReference>
<comment type="caution">
    <text evidence="2">The sequence shown here is derived from an EMBL/GenBank/DDBJ whole genome shotgun (WGS) entry which is preliminary data.</text>
</comment>
<organism evidence="2 3">
    <name type="scientific">Tetraparma gracilis</name>
    <dbReference type="NCBI Taxonomy" id="2962635"/>
    <lineage>
        <taxon>Eukaryota</taxon>
        <taxon>Sar</taxon>
        <taxon>Stramenopiles</taxon>
        <taxon>Ochrophyta</taxon>
        <taxon>Bolidophyceae</taxon>
        <taxon>Parmales</taxon>
        <taxon>Triparmaceae</taxon>
        <taxon>Tetraparma</taxon>
    </lineage>
</organism>
<keyword evidence="3" id="KW-1185">Reference proteome</keyword>
<protein>
    <submittedName>
        <fullName evidence="2">Uncharacterized protein</fullName>
    </submittedName>
</protein>
<name>A0ABQ6N9P9_9STRA</name>
<dbReference type="InterPro" id="IPR011044">
    <property type="entry name" value="Quino_amine_DH_bsu"/>
</dbReference>
<feature type="non-terminal residue" evidence="2">
    <location>
        <position position="271"/>
    </location>
</feature>
<dbReference type="Proteomes" id="UP001165060">
    <property type="component" value="Unassembled WGS sequence"/>
</dbReference>
<gene>
    <name evidence="2" type="ORF">TeGR_g9129</name>
</gene>
<evidence type="ECO:0000313" key="2">
    <source>
        <dbReference type="EMBL" id="GMI52143.1"/>
    </source>
</evidence>
<evidence type="ECO:0000256" key="1">
    <source>
        <dbReference type="SAM" id="MobiDB-lite"/>
    </source>
</evidence>
<proteinExistence type="predicted"/>